<dbReference type="Proteomes" id="UP000736787">
    <property type="component" value="Unassembled WGS sequence"/>
</dbReference>
<dbReference type="Proteomes" id="UP000774804">
    <property type="component" value="Unassembled WGS sequence"/>
</dbReference>
<dbReference type="InterPro" id="IPR024857">
    <property type="entry name" value="Cappuccino"/>
</dbReference>
<comment type="caution">
    <text evidence="6">The sequence shown here is derived from an EMBL/GenBank/DDBJ whole genome shotgun (WGS) entry which is preliminary data.</text>
</comment>
<protein>
    <submittedName>
        <fullName evidence="6">Uncharacterized protein</fullName>
    </submittedName>
</protein>
<evidence type="ECO:0000256" key="1">
    <source>
        <dbReference type="SAM" id="MobiDB-lite"/>
    </source>
</evidence>
<gene>
    <name evidence="2" type="ORF">PC113_g23036</name>
    <name evidence="3" type="ORF">PC115_g20801</name>
    <name evidence="4" type="ORF">PC117_g23581</name>
    <name evidence="5" type="ORF">PC118_g20874</name>
    <name evidence="6" type="ORF">PC129_g19064</name>
</gene>
<sequence length="139" mass="15199">MATASNSSTQTTRAHSIMTLDGYVGRGKAPPNSVPRDHAMLQDFAAYLELRLKCLNMSMLRRIFADFLNKQENTLIPMMQQGCTIITIYPVLRTSAQSSKRGTSAHQTKASSRNAQVRLPVPAVSHGNAEHGAAQTFIP</sequence>
<dbReference type="PANTHER" id="PTHR16230:SF3">
    <property type="entry name" value="BIOGENESIS OF LYSOSOMAL ORGANELLES COMPLEX-1, SUBUNIT 4, CAPPUCCINO"/>
    <property type="match status" value="1"/>
</dbReference>
<evidence type="ECO:0000313" key="5">
    <source>
        <dbReference type="EMBL" id="KAG2963465.1"/>
    </source>
</evidence>
<proteinExistence type="predicted"/>
<dbReference type="VEuPathDB" id="FungiDB:PC110_g18485"/>
<dbReference type="Proteomes" id="UP000697107">
    <property type="component" value="Unassembled WGS sequence"/>
</dbReference>
<evidence type="ECO:0000313" key="4">
    <source>
        <dbReference type="EMBL" id="KAG2894039.1"/>
    </source>
</evidence>
<evidence type="ECO:0000313" key="6">
    <source>
        <dbReference type="EMBL" id="KAG3209932.1"/>
    </source>
</evidence>
<dbReference type="EMBL" id="RCMG01001964">
    <property type="protein sequence ID" value="KAG2816899.1"/>
    <property type="molecule type" value="Genomic_DNA"/>
</dbReference>
<dbReference type="GO" id="GO:0031083">
    <property type="term" value="C:BLOC-1 complex"/>
    <property type="evidence" value="ECO:0007669"/>
    <property type="project" value="TreeGrafter"/>
</dbReference>
<dbReference type="PANTHER" id="PTHR16230">
    <property type="entry name" value="CAPPUCCINO"/>
    <property type="match status" value="1"/>
</dbReference>
<accession>A0A8T1HED1</accession>
<feature type="compositionally biased region" description="Polar residues" evidence="1">
    <location>
        <begin position="98"/>
        <end position="115"/>
    </location>
</feature>
<dbReference type="EMBL" id="RCML01001330">
    <property type="protein sequence ID" value="KAG2963465.1"/>
    <property type="molecule type" value="Genomic_DNA"/>
</dbReference>
<organism evidence="6 7">
    <name type="scientific">Phytophthora cactorum</name>
    <dbReference type="NCBI Taxonomy" id="29920"/>
    <lineage>
        <taxon>Eukaryota</taxon>
        <taxon>Sar</taxon>
        <taxon>Stramenopiles</taxon>
        <taxon>Oomycota</taxon>
        <taxon>Peronosporomycetes</taxon>
        <taxon>Peronosporales</taxon>
        <taxon>Peronosporaceae</taxon>
        <taxon>Phytophthora</taxon>
    </lineage>
</organism>
<evidence type="ECO:0000313" key="7">
    <source>
        <dbReference type="Proteomes" id="UP000760860"/>
    </source>
</evidence>
<dbReference type="EMBL" id="RCMV01001178">
    <property type="protein sequence ID" value="KAG3209932.1"/>
    <property type="molecule type" value="Genomic_DNA"/>
</dbReference>
<dbReference type="EMBL" id="RCMI01001368">
    <property type="protein sequence ID" value="KAG2886004.1"/>
    <property type="molecule type" value="Genomic_DNA"/>
</dbReference>
<dbReference type="Proteomes" id="UP000760860">
    <property type="component" value="Unassembled WGS sequence"/>
</dbReference>
<name>A0A8T1HED1_9STRA</name>
<feature type="region of interest" description="Disordered" evidence="1">
    <location>
        <begin position="98"/>
        <end position="119"/>
    </location>
</feature>
<reference evidence="6" key="1">
    <citation type="submission" date="2018-05" db="EMBL/GenBank/DDBJ databases">
        <title>Effector identification in a new, highly contiguous assembly of the strawberry crown rot pathogen Phytophthora cactorum.</title>
        <authorList>
            <person name="Armitage A.D."/>
            <person name="Nellist C.F."/>
            <person name="Bates H."/>
            <person name="Vickerstaff R.J."/>
            <person name="Harrison R.J."/>
        </authorList>
    </citation>
    <scope>NUCLEOTIDE SEQUENCE</scope>
    <source>
        <strain evidence="2">15-7</strain>
        <strain evidence="3">4032</strain>
        <strain evidence="4">4040</strain>
        <strain evidence="5">P415</strain>
        <strain evidence="6">P421</strain>
    </source>
</reference>
<evidence type="ECO:0000313" key="2">
    <source>
        <dbReference type="EMBL" id="KAG2816899.1"/>
    </source>
</evidence>
<dbReference type="EMBL" id="RCMK01001448">
    <property type="protein sequence ID" value="KAG2894039.1"/>
    <property type="molecule type" value="Genomic_DNA"/>
</dbReference>
<dbReference type="AlphaFoldDB" id="A0A8T1HED1"/>
<evidence type="ECO:0000313" key="3">
    <source>
        <dbReference type="EMBL" id="KAG2886004.1"/>
    </source>
</evidence>
<dbReference type="Proteomes" id="UP000735874">
    <property type="component" value="Unassembled WGS sequence"/>
</dbReference>